<evidence type="ECO:0000313" key="1">
    <source>
        <dbReference type="EMBL" id="KAI0032127.1"/>
    </source>
</evidence>
<reference evidence="1" key="1">
    <citation type="submission" date="2021-02" db="EMBL/GenBank/DDBJ databases">
        <authorList>
            <consortium name="DOE Joint Genome Institute"/>
            <person name="Ahrendt S."/>
            <person name="Looney B.P."/>
            <person name="Miyauchi S."/>
            <person name="Morin E."/>
            <person name="Drula E."/>
            <person name="Courty P.E."/>
            <person name="Chicoki N."/>
            <person name="Fauchery L."/>
            <person name="Kohler A."/>
            <person name="Kuo A."/>
            <person name="Labutti K."/>
            <person name="Pangilinan J."/>
            <person name="Lipzen A."/>
            <person name="Riley R."/>
            <person name="Andreopoulos W."/>
            <person name="He G."/>
            <person name="Johnson J."/>
            <person name="Barry K.W."/>
            <person name="Grigoriev I.V."/>
            <person name="Nagy L."/>
            <person name="Hibbett D."/>
            <person name="Henrissat B."/>
            <person name="Matheny P.B."/>
            <person name="Labbe J."/>
            <person name="Martin F."/>
        </authorList>
    </citation>
    <scope>NUCLEOTIDE SEQUENCE</scope>
    <source>
        <strain evidence="1">EC-137</strain>
    </source>
</reference>
<accession>A0ACB8QKE4</accession>
<protein>
    <submittedName>
        <fullName evidence="1">SGNH hydrolase</fullName>
    </submittedName>
</protein>
<gene>
    <name evidence="1" type="ORF">K488DRAFT_78659</name>
</gene>
<reference evidence="1" key="2">
    <citation type="journal article" date="2022" name="New Phytol.">
        <title>Evolutionary transition to the ectomycorrhizal habit in the genomes of a hyperdiverse lineage of mushroom-forming fungi.</title>
        <authorList>
            <person name="Looney B."/>
            <person name="Miyauchi S."/>
            <person name="Morin E."/>
            <person name="Drula E."/>
            <person name="Courty P.E."/>
            <person name="Kohler A."/>
            <person name="Kuo A."/>
            <person name="LaButti K."/>
            <person name="Pangilinan J."/>
            <person name="Lipzen A."/>
            <person name="Riley R."/>
            <person name="Andreopoulos W."/>
            <person name="He G."/>
            <person name="Johnson J."/>
            <person name="Nolan M."/>
            <person name="Tritt A."/>
            <person name="Barry K.W."/>
            <person name="Grigoriev I.V."/>
            <person name="Nagy L.G."/>
            <person name="Hibbett D."/>
            <person name="Henrissat B."/>
            <person name="Matheny P.B."/>
            <person name="Labbe J."/>
            <person name="Martin F.M."/>
        </authorList>
    </citation>
    <scope>NUCLEOTIDE SEQUENCE</scope>
    <source>
        <strain evidence="1">EC-137</strain>
    </source>
</reference>
<proteinExistence type="predicted"/>
<dbReference type="Proteomes" id="UP000814128">
    <property type="component" value="Unassembled WGS sequence"/>
</dbReference>
<evidence type="ECO:0000313" key="2">
    <source>
        <dbReference type="Proteomes" id="UP000814128"/>
    </source>
</evidence>
<organism evidence="1 2">
    <name type="scientific">Vararia minispora EC-137</name>
    <dbReference type="NCBI Taxonomy" id="1314806"/>
    <lineage>
        <taxon>Eukaryota</taxon>
        <taxon>Fungi</taxon>
        <taxon>Dikarya</taxon>
        <taxon>Basidiomycota</taxon>
        <taxon>Agaricomycotina</taxon>
        <taxon>Agaricomycetes</taxon>
        <taxon>Russulales</taxon>
        <taxon>Lachnocladiaceae</taxon>
        <taxon>Vararia</taxon>
    </lineage>
</organism>
<keyword evidence="2" id="KW-1185">Reference proteome</keyword>
<name>A0ACB8QKE4_9AGAM</name>
<sequence length="362" mass="40308">MLYLVLSSLFLAATIAVTSPSPTTTTIAHDDPRIFYHGRWDKSSGTWWGGSGIKLCAEDLTSLALTLGPHTSAPSVSLGVSFDYASFVTMNASEGVNEILLPEGGANVVRINAEGWQNNRMNLLALEVDSGAKLSRYTPSHLAFQFIGDSLSAGQFLPQGVDQAWPFLVGESFRAEHNINAQPGATLTDMVSYGNVHGIAFQFFQTEDTGYYYTMDHNFTTPWHFSRDIPPTHVVIHIGANDASQNVTQPAFISTYLHFFDHLRELYPHQPIFVFTPWGWPNADGTISYYYDGAYQEIVDTRHETGDKNVFLVNTTGWMTWEDVFPDNQHPTVPGHAKIAGLFKNWLEKWGLHAAREWATLA</sequence>
<comment type="caution">
    <text evidence="1">The sequence shown here is derived from an EMBL/GenBank/DDBJ whole genome shotgun (WGS) entry which is preliminary data.</text>
</comment>
<dbReference type="EMBL" id="MU273556">
    <property type="protein sequence ID" value="KAI0032127.1"/>
    <property type="molecule type" value="Genomic_DNA"/>
</dbReference>
<keyword evidence="1" id="KW-0378">Hydrolase</keyword>